<keyword evidence="1" id="KW-0489">Methyltransferase</keyword>
<accession>A0A3M8SAN2</accession>
<dbReference type="Pfam" id="PF13578">
    <property type="entry name" value="Methyltransf_24"/>
    <property type="match status" value="1"/>
</dbReference>
<dbReference type="AlphaFoldDB" id="A0A3M8SAN2"/>
<dbReference type="RefSeq" id="WP_123101267.1">
    <property type="nucleotide sequence ID" value="NZ_CP127527.1"/>
</dbReference>
<organism evidence="1">
    <name type="scientific">Acidithiobacillus sulfuriphilus</name>
    <dbReference type="NCBI Taxonomy" id="1867749"/>
    <lineage>
        <taxon>Bacteria</taxon>
        <taxon>Pseudomonadati</taxon>
        <taxon>Pseudomonadota</taxon>
        <taxon>Acidithiobacillia</taxon>
        <taxon>Acidithiobacillales</taxon>
        <taxon>Acidithiobacillaceae</taxon>
        <taxon>Acidithiobacillus</taxon>
    </lineage>
</organism>
<dbReference type="SUPFAM" id="SSF53335">
    <property type="entry name" value="S-adenosyl-L-methionine-dependent methyltransferases"/>
    <property type="match status" value="1"/>
</dbReference>
<proteinExistence type="predicted"/>
<protein>
    <submittedName>
        <fullName evidence="1">Class I SAM-dependent methyltransferase</fullName>
    </submittedName>
</protein>
<keyword evidence="1" id="KW-0808">Transferase</keyword>
<sequence length="275" mass="30059">MITPQNSSGLLPSLPKETFDKLLMEIQASLQQVEATIMQREVPFLALLAAYPASPGRVLEIGAFKGASTIVLSRAARAAGDECIWTVDPFTSPSETDPDLAGGSGYPEFLSNLEKTGEGPFVRVFQGFSRDLAKQWNQPIRLLWIDGDHTYRGAQQDFDSFSPFLSDGAIIAFHDVLATQPGPCRVFAHEVLLSPEFGPCGLSGSIGWAQHVKRPEVAARYFPQKLKLYSALCPHAGACALGLRMPRLGKLRYNFLRNAYRQAPSSTEFLSSLAP</sequence>
<dbReference type="EMBL" id="RIZI01000060">
    <property type="protein sequence ID" value="RNF76726.1"/>
    <property type="molecule type" value="Genomic_DNA"/>
</dbReference>
<comment type="caution">
    <text evidence="1">The sequence shown here is derived from an EMBL/GenBank/DDBJ whole genome shotgun (WGS) entry which is preliminary data.</text>
</comment>
<reference evidence="1" key="1">
    <citation type="submission" date="2018-10" db="EMBL/GenBank/DDBJ databases">
        <title>Acidithiobacillus sulfuriphilus sp. nov.: an extremely acidophilic sulfur-oxidizing chemolithotroph isolated from a neutral pH environment.</title>
        <authorList>
            <person name="Falagan C."/>
            <person name="Moya-Beltran A."/>
            <person name="Quatrini R."/>
            <person name="Johnson D.B."/>
        </authorList>
    </citation>
    <scope>NUCLEOTIDE SEQUENCE [LARGE SCALE GENOMIC DNA]</scope>
    <source>
        <strain evidence="1">CJ-2</strain>
    </source>
</reference>
<gene>
    <name evidence="1" type="ORF">EC580_00615</name>
</gene>
<dbReference type="GO" id="GO:0032259">
    <property type="term" value="P:methylation"/>
    <property type="evidence" value="ECO:0007669"/>
    <property type="project" value="UniProtKB-KW"/>
</dbReference>
<evidence type="ECO:0000313" key="1">
    <source>
        <dbReference type="EMBL" id="RNF76726.1"/>
    </source>
</evidence>
<name>A0A3M8SAN2_9PROT</name>
<dbReference type="GO" id="GO:0008168">
    <property type="term" value="F:methyltransferase activity"/>
    <property type="evidence" value="ECO:0007669"/>
    <property type="project" value="UniProtKB-KW"/>
</dbReference>
<dbReference type="InterPro" id="IPR029063">
    <property type="entry name" value="SAM-dependent_MTases_sf"/>
</dbReference>
<dbReference type="Gene3D" id="3.40.50.150">
    <property type="entry name" value="Vaccinia Virus protein VP39"/>
    <property type="match status" value="1"/>
</dbReference>